<accession>A0ABW1Q430</accession>
<keyword evidence="2" id="KW-1185">Reference proteome</keyword>
<protein>
    <submittedName>
        <fullName evidence="1">Uncharacterized protein</fullName>
    </submittedName>
</protein>
<sequence length="107" mass="11300">MDFVSPATDYAETRLTLDAICGMKPTCGVLPTSTGYAVIDASLATIEQGCLVVISLYGATQFAKLMGTAFITEDGEAIEGEALEDIVVLGRVTYFVNRAGEDDSPII</sequence>
<dbReference type="RefSeq" id="WP_378109178.1">
    <property type="nucleotide sequence ID" value="NZ_JBHSRG010000011.1"/>
</dbReference>
<gene>
    <name evidence="1" type="ORF">ACFPZP_19290</name>
</gene>
<dbReference type="EMBL" id="JBHSRG010000011">
    <property type="protein sequence ID" value="MFC6123195.1"/>
    <property type="molecule type" value="Genomic_DNA"/>
</dbReference>
<organism evidence="1 2">
    <name type="scientific">Citrobacter bitternis</name>
    <dbReference type="NCBI Taxonomy" id="1585982"/>
    <lineage>
        <taxon>Bacteria</taxon>
        <taxon>Pseudomonadati</taxon>
        <taxon>Pseudomonadota</taxon>
        <taxon>Gammaproteobacteria</taxon>
        <taxon>Enterobacterales</taxon>
        <taxon>Enterobacteriaceae</taxon>
        <taxon>Citrobacter</taxon>
    </lineage>
</organism>
<evidence type="ECO:0000313" key="2">
    <source>
        <dbReference type="Proteomes" id="UP001596169"/>
    </source>
</evidence>
<dbReference type="Proteomes" id="UP001596169">
    <property type="component" value="Unassembled WGS sequence"/>
</dbReference>
<name>A0ABW1Q430_9ENTR</name>
<proteinExistence type="predicted"/>
<evidence type="ECO:0000313" key="1">
    <source>
        <dbReference type="EMBL" id="MFC6123195.1"/>
    </source>
</evidence>
<comment type="caution">
    <text evidence="1">The sequence shown here is derived from an EMBL/GenBank/DDBJ whole genome shotgun (WGS) entry which is preliminary data.</text>
</comment>
<reference evidence="2" key="1">
    <citation type="journal article" date="2019" name="Int. J. Syst. Evol. Microbiol.">
        <title>The Global Catalogue of Microorganisms (GCM) 10K type strain sequencing project: providing services to taxonomists for standard genome sequencing and annotation.</title>
        <authorList>
            <consortium name="The Broad Institute Genomics Platform"/>
            <consortium name="The Broad Institute Genome Sequencing Center for Infectious Disease"/>
            <person name="Wu L."/>
            <person name="Ma J."/>
        </authorList>
    </citation>
    <scope>NUCLEOTIDE SEQUENCE [LARGE SCALE GENOMIC DNA]</scope>
    <source>
        <strain evidence="2">JCM30009</strain>
    </source>
</reference>